<dbReference type="SMART" id="SM00421">
    <property type="entry name" value="HTH_LUXR"/>
    <property type="match status" value="1"/>
</dbReference>
<name>A0A564ZGT5_9BACT</name>
<dbReference type="SMART" id="SM00448">
    <property type="entry name" value="REC"/>
    <property type="match status" value="1"/>
</dbReference>
<dbReference type="SUPFAM" id="SSF52172">
    <property type="entry name" value="CheY-like"/>
    <property type="match status" value="1"/>
</dbReference>
<dbReference type="PROSITE" id="PS50110">
    <property type="entry name" value="RESPONSE_REGULATORY"/>
    <property type="match status" value="1"/>
</dbReference>
<feature type="domain" description="Response regulatory" evidence="5">
    <location>
        <begin position="11"/>
        <end position="126"/>
    </location>
</feature>
<feature type="domain" description="HTH luxR-type" evidence="4">
    <location>
        <begin position="155"/>
        <end position="220"/>
    </location>
</feature>
<dbReference type="InterPro" id="IPR000792">
    <property type="entry name" value="Tscrpt_reg_LuxR_C"/>
</dbReference>
<dbReference type="AlphaFoldDB" id="A0A564ZGT5"/>
<dbReference type="PROSITE" id="PS50043">
    <property type="entry name" value="HTH_LUXR_2"/>
    <property type="match status" value="1"/>
</dbReference>
<dbReference type="GO" id="GO:0003677">
    <property type="term" value="F:DNA binding"/>
    <property type="evidence" value="ECO:0007669"/>
    <property type="project" value="UniProtKB-KW"/>
</dbReference>
<evidence type="ECO:0000256" key="2">
    <source>
        <dbReference type="ARBA" id="ARBA00023125"/>
    </source>
</evidence>
<dbReference type="Proteomes" id="UP000334340">
    <property type="component" value="Unassembled WGS sequence"/>
</dbReference>
<evidence type="ECO:0000313" key="7">
    <source>
        <dbReference type="Proteomes" id="UP000334340"/>
    </source>
</evidence>
<dbReference type="InterPro" id="IPR011006">
    <property type="entry name" value="CheY-like_superfamily"/>
</dbReference>
<evidence type="ECO:0000256" key="3">
    <source>
        <dbReference type="PROSITE-ProRule" id="PRU00169"/>
    </source>
</evidence>
<dbReference type="CDD" id="cd17535">
    <property type="entry name" value="REC_NarL-like"/>
    <property type="match status" value="1"/>
</dbReference>
<dbReference type="PRINTS" id="PR00038">
    <property type="entry name" value="HTHLUXR"/>
</dbReference>
<protein>
    <submittedName>
        <fullName evidence="6">LuxR family two component transcriptional regulator</fullName>
    </submittedName>
</protein>
<dbReference type="GO" id="GO:0000160">
    <property type="term" value="P:phosphorelay signal transduction system"/>
    <property type="evidence" value="ECO:0007669"/>
    <property type="project" value="InterPro"/>
</dbReference>
<dbReference type="EMBL" id="CABIKM010000014">
    <property type="protein sequence ID" value="VUZ84504.1"/>
    <property type="molecule type" value="Genomic_DNA"/>
</dbReference>
<evidence type="ECO:0000256" key="1">
    <source>
        <dbReference type="ARBA" id="ARBA00022553"/>
    </source>
</evidence>
<keyword evidence="1" id="KW-0597">Phosphoprotein</keyword>
<dbReference type="PROSITE" id="PS00622">
    <property type="entry name" value="HTH_LUXR_1"/>
    <property type="match status" value="1"/>
</dbReference>
<evidence type="ECO:0000313" key="6">
    <source>
        <dbReference type="EMBL" id="VUZ84504.1"/>
    </source>
</evidence>
<dbReference type="Pfam" id="PF00072">
    <property type="entry name" value="Response_reg"/>
    <property type="match status" value="1"/>
</dbReference>
<dbReference type="GO" id="GO:0006355">
    <property type="term" value="P:regulation of DNA-templated transcription"/>
    <property type="evidence" value="ECO:0007669"/>
    <property type="project" value="InterPro"/>
</dbReference>
<evidence type="ECO:0000259" key="5">
    <source>
        <dbReference type="PROSITE" id="PS50110"/>
    </source>
</evidence>
<dbReference type="InterPro" id="IPR039420">
    <property type="entry name" value="WalR-like"/>
</dbReference>
<keyword evidence="2" id="KW-0238">DNA-binding</keyword>
<evidence type="ECO:0000259" key="4">
    <source>
        <dbReference type="PROSITE" id="PS50043"/>
    </source>
</evidence>
<keyword evidence="7" id="KW-1185">Reference proteome</keyword>
<organism evidence="6 7">
    <name type="scientific">Candidatus Methylomirabilis lanthanidiphila</name>
    <dbReference type="NCBI Taxonomy" id="2211376"/>
    <lineage>
        <taxon>Bacteria</taxon>
        <taxon>Candidatus Methylomirabilota</taxon>
        <taxon>Candidatus Methylomirabilia</taxon>
        <taxon>Candidatus Methylomirabilales</taxon>
        <taxon>Candidatus Methylomirabilaceae</taxon>
        <taxon>Candidatus Methylomirabilis</taxon>
    </lineage>
</organism>
<dbReference type="Gene3D" id="3.40.50.2300">
    <property type="match status" value="1"/>
</dbReference>
<reference evidence="6 7" key="1">
    <citation type="submission" date="2019-07" db="EMBL/GenBank/DDBJ databases">
        <authorList>
            <person name="Cremers G."/>
        </authorList>
    </citation>
    <scope>NUCLEOTIDE SEQUENCE [LARGE SCALE GENOMIC DNA]</scope>
</reference>
<dbReference type="CDD" id="cd06170">
    <property type="entry name" value="LuxR_C_like"/>
    <property type="match status" value="1"/>
</dbReference>
<comment type="caution">
    <text evidence="3">Lacks conserved residue(s) required for the propagation of feature annotation.</text>
</comment>
<gene>
    <name evidence="6" type="ORF">MELA_00877</name>
</gene>
<dbReference type="PANTHER" id="PTHR43214">
    <property type="entry name" value="TWO-COMPONENT RESPONSE REGULATOR"/>
    <property type="match status" value="1"/>
</dbReference>
<dbReference type="InterPro" id="IPR001789">
    <property type="entry name" value="Sig_transdc_resp-reg_receiver"/>
</dbReference>
<dbReference type="Pfam" id="PF00196">
    <property type="entry name" value="GerE"/>
    <property type="match status" value="1"/>
</dbReference>
<sequence length="222" mass="24598">MRDDGPVSPISVLIADDSALFREELRMALARETAIVVVGAVDGHQAAGVTEALRPDILLLAVSRLGQAALDTLPVIRKQSPNTHVLILSEESDDEFIGNALQLGAKGCVSKTVDYKDLVKALWTIYAGEMWAGRKLLAGILESLRQKTQEINQPFSETQSTLTIREQEIVRWVIRGMTNKQIAAQLEISDKTVKAHLSNIFSKLKINRRLQLALYRIVELTD</sequence>
<proteinExistence type="predicted"/>
<accession>A0A564ZGT5</accession>
<dbReference type="InterPro" id="IPR058245">
    <property type="entry name" value="NreC/VraR/RcsB-like_REC"/>
</dbReference>